<dbReference type="Proteomes" id="UP001221413">
    <property type="component" value="Unassembled WGS sequence"/>
</dbReference>
<dbReference type="InterPro" id="IPR021476">
    <property type="entry name" value="Egh16-like"/>
</dbReference>
<feature type="compositionally biased region" description="Basic residues" evidence="1">
    <location>
        <begin position="109"/>
        <end position="136"/>
    </location>
</feature>
<evidence type="ECO:0000256" key="1">
    <source>
        <dbReference type="SAM" id="MobiDB-lite"/>
    </source>
</evidence>
<dbReference type="PANTHER" id="PTHR34618:SF1">
    <property type="entry name" value="SECRETED PROTEIN"/>
    <property type="match status" value="1"/>
</dbReference>
<evidence type="ECO:0000313" key="4">
    <source>
        <dbReference type="Proteomes" id="UP001221413"/>
    </source>
</evidence>
<protein>
    <submittedName>
        <fullName evidence="3">Uncharacterized protein</fullName>
    </submittedName>
</protein>
<feature type="compositionally biased region" description="Acidic residues" evidence="1">
    <location>
        <begin position="364"/>
        <end position="383"/>
    </location>
</feature>
<gene>
    <name evidence="3" type="ORF">Dda_7227</name>
</gene>
<comment type="caution">
    <text evidence="3">The sequence shown here is derived from an EMBL/GenBank/DDBJ whole genome shotgun (WGS) entry which is preliminary data.</text>
</comment>
<organism evidence="3 4">
    <name type="scientific">Drechslerella dactyloides</name>
    <name type="common">Nematode-trapping fungus</name>
    <name type="synonym">Arthrobotrys dactyloides</name>
    <dbReference type="NCBI Taxonomy" id="74499"/>
    <lineage>
        <taxon>Eukaryota</taxon>
        <taxon>Fungi</taxon>
        <taxon>Dikarya</taxon>
        <taxon>Ascomycota</taxon>
        <taxon>Pezizomycotina</taxon>
        <taxon>Orbiliomycetes</taxon>
        <taxon>Orbiliales</taxon>
        <taxon>Orbiliaceae</taxon>
        <taxon>Drechslerella</taxon>
    </lineage>
</organism>
<feature type="compositionally biased region" description="Acidic residues" evidence="1">
    <location>
        <begin position="335"/>
        <end position="356"/>
    </location>
</feature>
<reference evidence="3" key="1">
    <citation type="submission" date="2023-01" db="EMBL/GenBank/DDBJ databases">
        <title>The chitinases involved in constricting ring structure development in the nematode-trapping fungus Drechslerella dactyloides.</title>
        <authorList>
            <person name="Wang R."/>
            <person name="Zhang L."/>
            <person name="Tang P."/>
            <person name="Li S."/>
            <person name="Liang L."/>
        </authorList>
    </citation>
    <scope>NUCLEOTIDE SEQUENCE</scope>
    <source>
        <strain evidence="3">YMF1.00031</strain>
    </source>
</reference>
<evidence type="ECO:0000313" key="3">
    <source>
        <dbReference type="EMBL" id="KAJ6257443.1"/>
    </source>
</evidence>
<dbReference type="AlphaFoldDB" id="A0AAD6IS09"/>
<keyword evidence="2" id="KW-0732">Signal</keyword>
<feature type="region of interest" description="Disordered" evidence="1">
    <location>
        <begin position="319"/>
        <end position="399"/>
    </location>
</feature>
<evidence type="ECO:0000256" key="2">
    <source>
        <dbReference type="SAM" id="SignalP"/>
    </source>
</evidence>
<sequence length="399" mass="44031">MKLEIIYALLALAPAIAGHAAIIDAWGDAGRAHGSGLGVLPGTSRSNIKKAGQRDTSVFSFPTIPNKWCKKCKVPGYWKKCKACECINHCKSVAKKSKVKRTNTDKAAKKAKKQQKKKAKKEAKGAKKTAKKAAKQGKKDQKVLKKAKNKGKIDVARYKECRKSKCPNKYLADCKKCPTKKWGYDFNCRACRTPLPTGCGRTQYVTRSNLYNIDGKDYWKNPTGSLNVPAWMTKMAQKKTIPQVYAGGSVFMTVHQINPDGGGPYTCVIDYAGKAEKWESQPLKMLANIPGNQAPNGPFGGCVPIQQVDGVAPAPPARVPVPDVFKNVTRSPTEGEIDREVEEYEDEDEYEDEAPEEKEPPKDDEMEDGPPAEEDEDAEEELTEDQKEMLEAAGYNKKA</sequence>
<feature type="region of interest" description="Disordered" evidence="1">
    <location>
        <begin position="98"/>
        <end position="148"/>
    </location>
</feature>
<dbReference type="PANTHER" id="PTHR34618">
    <property type="entry name" value="SURFACE PROTEIN MAS1, PUTATIVE-RELATED"/>
    <property type="match status" value="1"/>
</dbReference>
<dbReference type="Pfam" id="PF11327">
    <property type="entry name" value="Egh16-like"/>
    <property type="match status" value="1"/>
</dbReference>
<keyword evidence="4" id="KW-1185">Reference proteome</keyword>
<feature type="signal peptide" evidence="2">
    <location>
        <begin position="1"/>
        <end position="20"/>
    </location>
</feature>
<name>A0AAD6IS09_DREDA</name>
<accession>A0AAD6IS09</accession>
<proteinExistence type="predicted"/>
<dbReference type="EMBL" id="JAQGDS010000010">
    <property type="protein sequence ID" value="KAJ6257443.1"/>
    <property type="molecule type" value="Genomic_DNA"/>
</dbReference>
<feature type="chain" id="PRO_5041899748" evidence="2">
    <location>
        <begin position="21"/>
        <end position="399"/>
    </location>
</feature>